<proteinExistence type="predicted"/>
<feature type="domain" description="Cupin type-2" evidence="2">
    <location>
        <begin position="52"/>
        <end position="121"/>
    </location>
</feature>
<dbReference type="EMBL" id="FUYE01000007">
    <property type="protein sequence ID" value="SKA97196.1"/>
    <property type="molecule type" value="Genomic_DNA"/>
</dbReference>
<accession>A0A1T4Y629</accession>
<gene>
    <name evidence="3" type="ORF">SAMN02745166_02570</name>
</gene>
<name>A0A1T4Y629_9BACT</name>
<dbReference type="Gene3D" id="2.60.120.10">
    <property type="entry name" value="Jelly Rolls"/>
    <property type="match status" value="1"/>
</dbReference>
<keyword evidence="4" id="KW-1185">Reference proteome</keyword>
<dbReference type="Pfam" id="PF07883">
    <property type="entry name" value="Cupin_2"/>
    <property type="match status" value="1"/>
</dbReference>
<evidence type="ECO:0000256" key="1">
    <source>
        <dbReference type="ARBA" id="ARBA00022723"/>
    </source>
</evidence>
<dbReference type="InterPro" id="IPR011051">
    <property type="entry name" value="RmlC_Cupin_sf"/>
</dbReference>
<protein>
    <submittedName>
        <fullName evidence="3">Cupin domain-containing protein</fullName>
    </submittedName>
</protein>
<dbReference type="STRING" id="48467.SAMN02745166_02570"/>
<evidence type="ECO:0000259" key="2">
    <source>
        <dbReference type="Pfam" id="PF07883"/>
    </source>
</evidence>
<dbReference type="InterPro" id="IPR013096">
    <property type="entry name" value="Cupin_2"/>
</dbReference>
<dbReference type="SUPFAM" id="SSF51182">
    <property type="entry name" value="RmlC-like cupins"/>
    <property type="match status" value="1"/>
</dbReference>
<sequence length="159" mass="17630">MTRVSADDLPWNAQSSPQGKYGVLRRALSQAAGCGKDTGTWGGGHPFEVEIHRVPPGKINFPLHEHSAQWEAYYILAGQGTLRHGEGHEEPVKAGDYLVLPPGDAHQLINSGSEDLTFLVIADQPQADIIHYPDSGKWLLKPQRKVFEMKEVDYFQGEE</sequence>
<organism evidence="3 4">
    <name type="scientific">Prosthecobacter debontii</name>
    <dbReference type="NCBI Taxonomy" id="48467"/>
    <lineage>
        <taxon>Bacteria</taxon>
        <taxon>Pseudomonadati</taxon>
        <taxon>Verrucomicrobiota</taxon>
        <taxon>Verrucomicrobiia</taxon>
        <taxon>Verrucomicrobiales</taxon>
        <taxon>Verrucomicrobiaceae</taxon>
        <taxon>Prosthecobacter</taxon>
    </lineage>
</organism>
<dbReference type="Proteomes" id="UP000190774">
    <property type="component" value="Unassembled WGS sequence"/>
</dbReference>
<evidence type="ECO:0000313" key="4">
    <source>
        <dbReference type="Proteomes" id="UP000190774"/>
    </source>
</evidence>
<dbReference type="InterPro" id="IPR014710">
    <property type="entry name" value="RmlC-like_jellyroll"/>
</dbReference>
<dbReference type="RefSeq" id="WP_078813763.1">
    <property type="nucleotide sequence ID" value="NZ_FUYE01000007.1"/>
</dbReference>
<dbReference type="PANTHER" id="PTHR35848">
    <property type="entry name" value="OXALATE-BINDING PROTEIN"/>
    <property type="match status" value="1"/>
</dbReference>
<keyword evidence="1" id="KW-0479">Metal-binding</keyword>
<dbReference type="OrthoDB" id="9797047at2"/>
<reference evidence="4" key="1">
    <citation type="submission" date="2017-02" db="EMBL/GenBank/DDBJ databases">
        <authorList>
            <person name="Varghese N."/>
            <person name="Submissions S."/>
        </authorList>
    </citation>
    <scope>NUCLEOTIDE SEQUENCE [LARGE SCALE GENOMIC DNA]</scope>
    <source>
        <strain evidence="4">ATCC 700200</strain>
    </source>
</reference>
<dbReference type="PANTHER" id="PTHR35848:SF6">
    <property type="entry name" value="CUPIN TYPE-2 DOMAIN-CONTAINING PROTEIN"/>
    <property type="match status" value="1"/>
</dbReference>
<dbReference type="AlphaFoldDB" id="A0A1T4Y629"/>
<dbReference type="GO" id="GO:0046872">
    <property type="term" value="F:metal ion binding"/>
    <property type="evidence" value="ECO:0007669"/>
    <property type="project" value="UniProtKB-KW"/>
</dbReference>
<evidence type="ECO:0000313" key="3">
    <source>
        <dbReference type="EMBL" id="SKA97196.1"/>
    </source>
</evidence>
<dbReference type="InterPro" id="IPR051610">
    <property type="entry name" value="GPI/OXD"/>
</dbReference>